<dbReference type="PANTHER" id="PTHR19229:SF250">
    <property type="entry name" value="ABC TRANSPORTER DOMAIN-CONTAINING PROTEIN-RELATED"/>
    <property type="match status" value="1"/>
</dbReference>
<dbReference type="InterPro" id="IPR027417">
    <property type="entry name" value="P-loop_NTPase"/>
</dbReference>
<feature type="transmembrane region" description="Helical" evidence="9">
    <location>
        <begin position="453"/>
        <end position="476"/>
    </location>
</feature>
<dbReference type="PROSITE" id="PS00211">
    <property type="entry name" value="ABC_TRANSPORTER_1"/>
    <property type="match status" value="1"/>
</dbReference>
<evidence type="ECO:0000313" key="12">
    <source>
        <dbReference type="Proteomes" id="UP000009192"/>
    </source>
</evidence>
<keyword evidence="8 9" id="KW-0472">Membrane</keyword>
<evidence type="ECO:0000259" key="10">
    <source>
        <dbReference type="PROSITE" id="PS50893"/>
    </source>
</evidence>
<feature type="transmembrane region" description="Helical" evidence="9">
    <location>
        <begin position="1084"/>
        <end position="1104"/>
    </location>
</feature>
<accession>B4L8N3</accession>
<keyword evidence="7 9" id="KW-1133">Transmembrane helix</keyword>
<keyword evidence="6" id="KW-0067">ATP-binding</keyword>
<dbReference type="Gene3D" id="3.40.50.300">
    <property type="entry name" value="P-loop containing nucleotide triphosphate hydrolases"/>
    <property type="match status" value="2"/>
</dbReference>
<feature type="transmembrane region" description="Helical" evidence="9">
    <location>
        <begin position="1197"/>
        <end position="1216"/>
    </location>
</feature>
<keyword evidence="3 9" id="KW-0812">Transmembrane</keyword>
<feature type="transmembrane region" description="Helical" evidence="9">
    <location>
        <begin position="1165"/>
        <end position="1185"/>
    </location>
</feature>
<evidence type="ECO:0000256" key="2">
    <source>
        <dbReference type="ARBA" id="ARBA00022448"/>
    </source>
</evidence>
<evidence type="ECO:0000256" key="6">
    <source>
        <dbReference type="ARBA" id="ARBA00022840"/>
    </source>
</evidence>
<dbReference type="GO" id="GO:0140359">
    <property type="term" value="F:ABC-type transporter activity"/>
    <property type="evidence" value="ECO:0007669"/>
    <property type="project" value="InterPro"/>
</dbReference>
<name>B4L8N3_DROMO</name>
<dbReference type="SUPFAM" id="SSF52540">
    <property type="entry name" value="P-loop containing nucleoside triphosphate hydrolases"/>
    <property type="match status" value="2"/>
</dbReference>
<dbReference type="SMART" id="SM00382">
    <property type="entry name" value="AAA"/>
    <property type="match status" value="2"/>
</dbReference>
<dbReference type="eggNOG" id="KOG0059">
    <property type="taxonomic scope" value="Eukaryota"/>
</dbReference>
<keyword evidence="5" id="KW-0547">Nucleotide-binding</keyword>
<dbReference type="FunFam" id="3.40.50.300:FF:000327">
    <property type="entry name" value="ATP-binding cassette sub-family A member 3"/>
    <property type="match status" value="1"/>
</dbReference>
<dbReference type="Pfam" id="PF00005">
    <property type="entry name" value="ABC_tran"/>
    <property type="match status" value="2"/>
</dbReference>
<feature type="transmembrane region" description="Helical" evidence="9">
    <location>
        <begin position="1294"/>
        <end position="1316"/>
    </location>
</feature>
<evidence type="ECO:0000256" key="9">
    <source>
        <dbReference type="SAM" id="Phobius"/>
    </source>
</evidence>
<organism evidence="11 12">
    <name type="scientific">Drosophila mojavensis</name>
    <name type="common">Fruit fly</name>
    <dbReference type="NCBI Taxonomy" id="7230"/>
    <lineage>
        <taxon>Eukaryota</taxon>
        <taxon>Metazoa</taxon>
        <taxon>Ecdysozoa</taxon>
        <taxon>Arthropoda</taxon>
        <taxon>Hexapoda</taxon>
        <taxon>Insecta</taxon>
        <taxon>Pterygota</taxon>
        <taxon>Neoptera</taxon>
        <taxon>Endopterygota</taxon>
        <taxon>Diptera</taxon>
        <taxon>Brachycera</taxon>
        <taxon>Muscomorpha</taxon>
        <taxon>Ephydroidea</taxon>
        <taxon>Drosophilidae</taxon>
        <taxon>Drosophila</taxon>
    </lineage>
</organism>
<dbReference type="GO" id="GO:0016887">
    <property type="term" value="F:ATP hydrolysis activity"/>
    <property type="evidence" value="ECO:0007669"/>
    <property type="project" value="InterPro"/>
</dbReference>
<gene>
    <name evidence="11" type="primary">Dmoj\GI14446</name>
    <name evidence="11" type="ORF">Dmoj_GI14446</name>
</gene>
<keyword evidence="2" id="KW-0813">Transport</keyword>
<feature type="transmembrane region" description="Helical" evidence="9">
    <location>
        <begin position="380"/>
        <end position="399"/>
    </location>
</feature>
<feature type="transmembrane region" description="Helical" evidence="9">
    <location>
        <begin position="26"/>
        <end position="49"/>
    </location>
</feature>
<feature type="transmembrane region" description="Helical" evidence="9">
    <location>
        <begin position="411"/>
        <end position="433"/>
    </location>
</feature>
<proteinExistence type="predicted"/>
<dbReference type="GO" id="GO:0005524">
    <property type="term" value="F:ATP binding"/>
    <property type="evidence" value="ECO:0007669"/>
    <property type="project" value="UniProtKB-KW"/>
</dbReference>
<feature type="transmembrane region" description="Helical" evidence="9">
    <location>
        <begin position="1124"/>
        <end position="1145"/>
    </location>
</feature>
<dbReference type="Pfam" id="PF12698">
    <property type="entry name" value="ABC2_membrane_3"/>
    <property type="match status" value="2"/>
</dbReference>
<dbReference type="PROSITE" id="PS50893">
    <property type="entry name" value="ABC_TRANSPORTER_2"/>
    <property type="match status" value="2"/>
</dbReference>
<dbReference type="EMBL" id="CH933815">
    <property type="protein sequence ID" value="EDW08008.2"/>
    <property type="molecule type" value="Genomic_DNA"/>
</dbReference>
<evidence type="ECO:0000256" key="1">
    <source>
        <dbReference type="ARBA" id="ARBA00004141"/>
    </source>
</evidence>
<feature type="transmembrane region" description="Helical" evidence="9">
    <location>
        <begin position="906"/>
        <end position="925"/>
    </location>
</feature>
<keyword evidence="4" id="KW-0677">Repeat</keyword>
<feature type="domain" description="ABC transporter" evidence="10">
    <location>
        <begin position="533"/>
        <end position="762"/>
    </location>
</feature>
<dbReference type="InterPro" id="IPR013525">
    <property type="entry name" value="ABC2_TM"/>
</dbReference>
<protein>
    <recommendedName>
        <fullName evidence="10">ABC transporter domain-containing protein</fullName>
    </recommendedName>
</protein>
<dbReference type="Pfam" id="PF23321">
    <property type="entry name" value="R1_ABCA1"/>
    <property type="match status" value="1"/>
</dbReference>
<dbReference type="KEGG" id="dmo:Dmoj_GI14446"/>
<dbReference type="InterPro" id="IPR003593">
    <property type="entry name" value="AAA+_ATPase"/>
</dbReference>
<dbReference type="CDD" id="cd03263">
    <property type="entry name" value="ABC_subfamily_A"/>
    <property type="match status" value="2"/>
</dbReference>
<dbReference type="InterPro" id="IPR056264">
    <property type="entry name" value="R2_ABCA1-4-like"/>
</dbReference>
<reference evidence="11 12" key="1">
    <citation type="journal article" date="2007" name="Nature">
        <title>Evolution of genes and genomes on the Drosophila phylogeny.</title>
        <authorList>
            <consortium name="Drosophila 12 Genomes Consortium"/>
            <person name="Clark A.G."/>
            <person name="Eisen M.B."/>
            <person name="Smith D.R."/>
            <person name="Bergman C.M."/>
            <person name="Oliver B."/>
            <person name="Markow T.A."/>
            <person name="Kaufman T.C."/>
            <person name="Kellis M."/>
            <person name="Gelbart W."/>
            <person name="Iyer V.N."/>
            <person name="Pollard D.A."/>
            <person name="Sackton T.B."/>
            <person name="Larracuente A.M."/>
            <person name="Singh N.D."/>
            <person name="Abad J.P."/>
            <person name="Abt D.N."/>
            <person name="Adryan B."/>
            <person name="Aguade M."/>
            <person name="Akashi H."/>
            <person name="Anderson W.W."/>
            <person name="Aquadro C.F."/>
            <person name="Ardell D.H."/>
            <person name="Arguello R."/>
            <person name="Artieri C.G."/>
            <person name="Barbash D.A."/>
            <person name="Barker D."/>
            <person name="Barsanti P."/>
            <person name="Batterham P."/>
            <person name="Batzoglou S."/>
            <person name="Begun D."/>
            <person name="Bhutkar A."/>
            <person name="Blanco E."/>
            <person name="Bosak S.A."/>
            <person name="Bradley R.K."/>
            <person name="Brand A.D."/>
            <person name="Brent M.R."/>
            <person name="Brooks A.N."/>
            <person name="Brown R.H."/>
            <person name="Butlin R.K."/>
            <person name="Caggese C."/>
            <person name="Calvi B.R."/>
            <person name="Bernardo de Carvalho A."/>
            <person name="Caspi A."/>
            <person name="Castrezana S."/>
            <person name="Celniker S.E."/>
            <person name="Chang J.L."/>
            <person name="Chapple C."/>
            <person name="Chatterji S."/>
            <person name="Chinwalla A."/>
            <person name="Civetta A."/>
            <person name="Clifton S.W."/>
            <person name="Comeron J.M."/>
            <person name="Costello J.C."/>
            <person name="Coyne J.A."/>
            <person name="Daub J."/>
            <person name="David R.G."/>
            <person name="Delcher A.L."/>
            <person name="Delehaunty K."/>
            <person name="Do C.B."/>
            <person name="Ebling H."/>
            <person name="Edwards K."/>
            <person name="Eickbush T."/>
            <person name="Evans J.D."/>
            <person name="Filipski A."/>
            <person name="Findeiss S."/>
            <person name="Freyhult E."/>
            <person name="Fulton L."/>
            <person name="Fulton R."/>
            <person name="Garcia A.C."/>
            <person name="Gardiner A."/>
            <person name="Garfield D.A."/>
            <person name="Garvin B.E."/>
            <person name="Gibson G."/>
            <person name="Gilbert D."/>
            <person name="Gnerre S."/>
            <person name="Godfrey J."/>
            <person name="Good R."/>
            <person name="Gotea V."/>
            <person name="Gravely B."/>
            <person name="Greenberg A.J."/>
            <person name="Griffiths-Jones S."/>
            <person name="Gross S."/>
            <person name="Guigo R."/>
            <person name="Gustafson E.A."/>
            <person name="Haerty W."/>
            <person name="Hahn M.W."/>
            <person name="Halligan D.L."/>
            <person name="Halpern A.L."/>
            <person name="Halter G.M."/>
            <person name="Han M.V."/>
            <person name="Heger A."/>
            <person name="Hillier L."/>
            <person name="Hinrichs A.S."/>
            <person name="Holmes I."/>
            <person name="Hoskins R.A."/>
            <person name="Hubisz M.J."/>
            <person name="Hultmark D."/>
            <person name="Huntley M.A."/>
            <person name="Jaffe D.B."/>
            <person name="Jagadeeshan S."/>
            <person name="Jeck W.R."/>
            <person name="Johnson J."/>
            <person name="Jones C.D."/>
            <person name="Jordan W.C."/>
            <person name="Karpen G.H."/>
            <person name="Kataoka E."/>
            <person name="Keightley P.D."/>
            <person name="Kheradpour P."/>
            <person name="Kirkness E.F."/>
            <person name="Koerich L.B."/>
            <person name="Kristiansen K."/>
            <person name="Kudrna D."/>
            <person name="Kulathinal R.J."/>
            <person name="Kumar S."/>
            <person name="Kwok R."/>
            <person name="Lander E."/>
            <person name="Langley C.H."/>
            <person name="Lapoint R."/>
            <person name="Lazzaro B.P."/>
            <person name="Lee S.J."/>
            <person name="Levesque L."/>
            <person name="Li R."/>
            <person name="Lin C.F."/>
            <person name="Lin M.F."/>
            <person name="Lindblad-Toh K."/>
            <person name="Llopart A."/>
            <person name="Long M."/>
            <person name="Low L."/>
            <person name="Lozovsky E."/>
            <person name="Lu J."/>
            <person name="Luo M."/>
            <person name="Machado C.A."/>
            <person name="Makalowski W."/>
            <person name="Marzo M."/>
            <person name="Matsuda M."/>
            <person name="Matzkin L."/>
            <person name="McAllister B."/>
            <person name="McBride C.S."/>
            <person name="McKernan B."/>
            <person name="McKernan K."/>
            <person name="Mendez-Lago M."/>
            <person name="Minx P."/>
            <person name="Mollenhauer M.U."/>
            <person name="Montooth K."/>
            <person name="Mount S.M."/>
            <person name="Mu X."/>
            <person name="Myers E."/>
            <person name="Negre B."/>
            <person name="Newfeld S."/>
            <person name="Nielsen R."/>
            <person name="Noor M.A."/>
            <person name="O'Grady P."/>
            <person name="Pachter L."/>
            <person name="Papaceit M."/>
            <person name="Parisi M.J."/>
            <person name="Parisi M."/>
            <person name="Parts L."/>
            <person name="Pedersen J.S."/>
            <person name="Pesole G."/>
            <person name="Phillippy A.M."/>
            <person name="Ponting C.P."/>
            <person name="Pop M."/>
            <person name="Porcelli D."/>
            <person name="Powell J.R."/>
            <person name="Prohaska S."/>
            <person name="Pruitt K."/>
            <person name="Puig M."/>
            <person name="Quesneville H."/>
            <person name="Ram K.R."/>
            <person name="Rand D."/>
            <person name="Rasmussen M.D."/>
            <person name="Reed L.K."/>
            <person name="Reenan R."/>
            <person name="Reily A."/>
            <person name="Remington K.A."/>
            <person name="Rieger T.T."/>
            <person name="Ritchie M.G."/>
            <person name="Robin C."/>
            <person name="Rogers Y.H."/>
            <person name="Rohde C."/>
            <person name="Rozas J."/>
            <person name="Rubenfield M.J."/>
            <person name="Ruiz A."/>
            <person name="Russo S."/>
            <person name="Salzberg S.L."/>
            <person name="Sanchez-Gracia A."/>
            <person name="Saranga D.J."/>
            <person name="Sato H."/>
            <person name="Schaeffer S.W."/>
            <person name="Schatz M.C."/>
            <person name="Schlenke T."/>
            <person name="Schwartz R."/>
            <person name="Segarra C."/>
            <person name="Singh R.S."/>
            <person name="Sirot L."/>
            <person name="Sirota M."/>
            <person name="Sisneros N.B."/>
            <person name="Smith C.D."/>
            <person name="Smith T.F."/>
            <person name="Spieth J."/>
            <person name="Stage D.E."/>
            <person name="Stark A."/>
            <person name="Stephan W."/>
            <person name="Strausberg R.L."/>
            <person name="Strempel S."/>
            <person name="Sturgill D."/>
            <person name="Sutton G."/>
            <person name="Sutton G.G."/>
            <person name="Tao W."/>
            <person name="Teichmann S."/>
            <person name="Tobari Y.N."/>
            <person name="Tomimura Y."/>
            <person name="Tsolas J.M."/>
            <person name="Valente V.L."/>
            <person name="Venter E."/>
            <person name="Venter J.C."/>
            <person name="Vicario S."/>
            <person name="Vieira F.G."/>
            <person name="Vilella A.J."/>
            <person name="Villasante A."/>
            <person name="Walenz B."/>
            <person name="Wang J."/>
            <person name="Wasserman M."/>
            <person name="Watts T."/>
            <person name="Wilson D."/>
            <person name="Wilson R.K."/>
            <person name="Wing R.A."/>
            <person name="Wolfner M.F."/>
            <person name="Wong A."/>
            <person name="Wong G.K."/>
            <person name="Wu C.I."/>
            <person name="Wu G."/>
            <person name="Yamamoto D."/>
            <person name="Yang H.P."/>
            <person name="Yang S.P."/>
            <person name="Yorke J.A."/>
            <person name="Yoshida K."/>
            <person name="Zdobnov E."/>
            <person name="Zhang P."/>
            <person name="Zhang Y."/>
            <person name="Zimin A.V."/>
            <person name="Baldwin J."/>
            <person name="Abdouelleil A."/>
            <person name="Abdulkadir J."/>
            <person name="Abebe A."/>
            <person name="Abera B."/>
            <person name="Abreu J."/>
            <person name="Acer S.C."/>
            <person name="Aftuck L."/>
            <person name="Alexander A."/>
            <person name="An P."/>
            <person name="Anderson E."/>
            <person name="Anderson S."/>
            <person name="Arachi H."/>
            <person name="Azer M."/>
            <person name="Bachantsang P."/>
            <person name="Barry A."/>
            <person name="Bayul T."/>
            <person name="Berlin A."/>
            <person name="Bessette D."/>
            <person name="Bloom T."/>
            <person name="Blye J."/>
            <person name="Boguslavskiy L."/>
            <person name="Bonnet C."/>
            <person name="Boukhgalter B."/>
            <person name="Bourzgui I."/>
            <person name="Brown A."/>
            <person name="Cahill P."/>
            <person name="Channer S."/>
            <person name="Cheshatsang Y."/>
            <person name="Chuda L."/>
            <person name="Citroen M."/>
            <person name="Collymore A."/>
            <person name="Cooke P."/>
            <person name="Costello M."/>
            <person name="D'Aco K."/>
            <person name="Daza R."/>
            <person name="De Haan G."/>
            <person name="DeGray S."/>
            <person name="DeMaso C."/>
            <person name="Dhargay N."/>
            <person name="Dooley K."/>
            <person name="Dooley E."/>
            <person name="Doricent M."/>
            <person name="Dorje P."/>
            <person name="Dorjee K."/>
            <person name="Dupes A."/>
            <person name="Elong R."/>
            <person name="Falk J."/>
            <person name="Farina A."/>
            <person name="Faro S."/>
            <person name="Ferguson D."/>
            <person name="Fisher S."/>
            <person name="Foley C.D."/>
            <person name="Franke A."/>
            <person name="Friedrich D."/>
            <person name="Gadbois L."/>
            <person name="Gearin G."/>
            <person name="Gearin C.R."/>
            <person name="Giannoukos G."/>
            <person name="Goode T."/>
            <person name="Graham J."/>
            <person name="Grandbois E."/>
            <person name="Grewal S."/>
            <person name="Gyaltsen K."/>
            <person name="Hafez N."/>
            <person name="Hagos B."/>
            <person name="Hall J."/>
            <person name="Henson C."/>
            <person name="Hollinger A."/>
            <person name="Honan T."/>
            <person name="Huard M.D."/>
            <person name="Hughes L."/>
            <person name="Hurhula B."/>
            <person name="Husby M.E."/>
            <person name="Kamat A."/>
            <person name="Kanga B."/>
            <person name="Kashin S."/>
            <person name="Khazanovich D."/>
            <person name="Kisner P."/>
            <person name="Lance K."/>
            <person name="Lara M."/>
            <person name="Lee W."/>
            <person name="Lennon N."/>
            <person name="Letendre F."/>
            <person name="LeVine R."/>
            <person name="Lipovsky A."/>
            <person name="Liu X."/>
            <person name="Liu J."/>
            <person name="Liu S."/>
            <person name="Lokyitsang T."/>
            <person name="Lokyitsang Y."/>
            <person name="Lubonja R."/>
            <person name="Lui A."/>
            <person name="MacDonald P."/>
            <person name="Magnisalis V."/>
            <person name="Maru K."/>
            <person name="Matthews C."/>
            <person name="McCusker W."/>
            <person name="McDonough S."/>
            <person name="Mehta T."/>
            <person name="Meldrim J."/>
            <person name="Meneus L."/>
            <person name="Mihai O."/>
            <person name="Mihalev A."/>
            <person name="Mihova T."/>
            <person name="Mittelman R."/>
            <person name="Mlenga V."/>
            <person name="Montmayeur A."/>
            <person name="Mulrain L."/>
            <person name="Navidi A."/>
            <person name="Naylor J."/>
            <person name="Negash T."/>
            <person name="Nguyen T."/>
            <person name="Nguyen N."/>
            <person name="Nicol R."/>
            <person name="Norbu C."/>
            <person name="Norbu N."/>
            <person name="Novod N."/>
            <person name="O'Neill B."/>
            <person name="Osman S."/>
            <person name="Markiewicz E."/>
            <person name="Oyono O.L."/>
            <person name="Patti C."/>
            <person name="Phunkhang P."/>
            <person name="Pierre F."/>
            <person name="Priest M."/>
            <person name="Raghuraman S."/>
            <person name="Rege F."/>
            <person name="Reyes R."/>
            <person name="Rise C."/>
            <person name="Rogov P."/>
            <person name="Ross K."/>
            <person name="Ryan E."/>
            <person name="Settipalli S."/>
            <person name="Shea T."/>
            <person name="Sherpa N."/>
            <person name="Shi L."/>
            <person name="Shih D."/>
            <person name="Sparrow T."/>
            <person name="Spaulding J."/>
            <person name="Stalker J."/>
            <person name="Stange-Thomann N."/>
            <person name="Stavropoulos S."/>
            <person name="Stone C."/>
            <person name="Strader C."/>
            <person name="Tesfaye S."/>
            <person name="Thomson T."/>
            <person name="Thoulutsang Y."/>
            <person name="Thoulutsang D."/>
            <person name="Topham K."/>
            <person name="Topping I."/>
            <person name="Tsamla T."/>
            <person name="Vassiliev H."/>
            <person name="Vo A."/>
            <person name="Wangchuk T."/>
            <person name="Wangdi T."/>
            <person name="Weiand M."/>
            <person name="Wilkinson J."/>
            <person name="Wilson A."/>
            <person name="Yadav S."/>
            <person name="Young G."/>
            <person name="Yu Q."/>
            <person name="Zembek L."/>
            <person name="Zhong D."/>
            <person name="Zimmer A."/>
            <person name="Zwirko Z."/>
            <person name="Jaffe D.B."/>
            <person name="Alvarez P."/>
            <person name="Brockman W."/>
            <person name="Butler J."/>
            <person name="Chin C."/>
            <person name="Gnerre S."/>
            <person name="Grabherr M."/>
            <person name="Kleber M."/>
            <person name="Mauceli E."/>
            <person name="MacCallum I."/>
        </authorList>
    </citation>
    <scope>NUCLEOTIDE SEQUENCE [LARGE SCALE GENOMIC DNA]</scope>
    <source>
        <strain evidence="12">Tucson 15081-1352.22</strain>
    </source>
</reference>
<dbReference type="InterPro" id="IPR026082">
    <property type="entry name" value="ABCA"/>
</dbReference>
<dbReference type="GO" id="GO:0005319">
    <property type="term" value="F:lipid transporter activity"/>
    <property type="evidence" value="ECO:0007669"/>
    <property type="project" value="TreeGrafter"/>
</dbReference>
<dbReference type="GO" id="GO:0016020">
    <property type="term" value="C:membrane"/>
    <property type="evidence" value="ECO:0007669"/>
    <property type="project" value="UniProtKB-SubCell"/>
</dbReference>
<feature type="transmembrane region" description="Helical" evidence="9">
    <location>
        <begin position="268"/>
        <end position="288"/>
    </location>
</feature>
<dbReference type="InterPro" id="IPR003439">
    <property type="entry name" value="ABC_transporter-like_ATP-bd"/>
</dbReference>
<dbReference type="InParanoid" id="B4L8N3"/>
<feature type="domain" description="ABC transporter" evidence="10">
    <location>
        <begin position="1360"/>
        <end position="1590"/>
    </location>
</feature>
<dbReference type="PANTHER" id="PTHR19229">
    <property type="entry name" value="ATP-BINDING CASSETTE TRANSPORTER SUBFAMILY A ABCA"/>
    <property type="match status" value="1"/>
</dbReference>
<dbReference type="HOGENOM" id="CLU_000604_19_1_1"/>
<evidence type="ECO:0000256" key="8">
    <source>
        <dbReference type="ARBA" id="ARBA00023136"/>
    </source>
</evidence>
<keyword evidence="12" id="KW-1185">Reference proteome</keyword>
<evidence type="ECO:0000256" key="5">
    <source>
        <dbReference type="ARBA" id="ARBA00022741"/>
    </source>
</evidence>
<dbReference type="OrthoDB" id="6512918at2759"/>
<evidence type="ECO:0000256" key="7">
    <source>
        <dbReference type="ARBA" id="ARBA00022989"/>
    </source>
</evidence>
<dbReference type="InterPro" id="IPR017871">
    <property type="entry name" value="ABC_transporter-like_CS"/>
</dbReference>
<comment type="subcellular location">
    <subcellularLocation>
        <location evidence="1">Membrane</location>
        <topology evidence="1">Multi-pass membrane protein</topology>
    </subcellularLocation>
</comment>
<evidence type="ECO:0000256" key="3">
    <source>
        <dbReference type="ARBA" id="ARBA00022692"/>
    </source>
</evidence>
<feature type="transmembrane region" description="Helical" evidence="9">
    <location>
        <begin position="308"/>
        <end position="332"/>
    </location>
</feature>
<sequence>MEKVSSWTKFKLLLWKNWVLQWSHKIQLFVELLLPIVFCLLLILVRIAVHVSEEGVSNYKVQRIDSLELFKYEVNSEWSHRFKMLVSLASKKSKSVNSLSGNARPNFMLVYAPRTAVLDDLMAKVATRLNMTVEGIDSIDNIESNVVGRNAFAGVVFHGSKFDELPDNLEYTLRFPSELRTVKFGSATWLTKRLYPMLSPPGPRNPESDDGGTPPGYLREGFLPIQNAISMSYIQLKSSGKTLPDVVMQRYPYPAYTNDKLIGAFHDVISLIILLSFIYPCTCITRYISKEKEMQLKEVMKIMGLDNWLHWSAWFIKSFCMLTISVILMVALMKIRFSENVAVLTQSNFFAVLLFFLVYTTNTICFCFMMSTLFAKASTAAAVTGLVWFIFYMPYMLTIPTYGALSLSDKLGWSMCLNTAMGFGIMLIVSFEASGEGLQWNNLFSPVNIDDNLTVGYVMIMMLVSSVVYMLVCLYIEQIFAGSYGVTREWYFPFTKSFWCQAKKVTHAEDMPELEQQDPNAFEAEPTDKLIGLQIRNLKKKFQNKWAVKGISLNMYEDNITVLLGHNGAGKTTTISMLTGMLPPTSGTAIINGSDIRTNTKGARESLGVCPQHNVLFNDMTVENHLRFFCRLKGLKGQAVDAEVKKYLQMINLEKKANNLAETLSGGMKRKLSLCCALCGGTKVVLCDEPSSGMDPAARRQLWDLLISERPGRTILLTTHFMDEADVLGDRIAIMCGGELKCNGTSFFLKKKFGSGHQLILVKKDNCHPAEVTAVLSKYIPNIRPTSDIGTELTYSLPDKYSSKFEELFRELEKRKDELNLDGFGVGNTSLEEVFMKVGAESMPNGDAVEPKSKAIPLAPNTDNESMKSDTYLAQSAQMLDGMKLTGNQWAAMLYKKMLYTYRNTVLLLVQNLLPILFVALTIMVSRSGGTNSDLPAIELDLTQYPVAVSVMEALPGLPGSSQGALIAKSYKQLATSYGPTYTLETTGNQSFSDYILELGKTIQLRINARYLVGATIGENSITTWLNNQLLHTAPLTLNMVHNAIARALIGENVRIRVTNSPLPFKTETLLVRSQNGAGLGTQLASNIVFCMCFVSTLYILFLINEREWRSQLLQFVSGVKGWIFWMSHFIWDILTFAVTAFIATMTLACFQERNFSTVDQLGRIFLLMLIFGFAVLPFTYFLSYSFKDAASGFARIVILNIFAGNAIFAVVIIMYSELFESKTVANWLNNIFRIFPHFSLAMGIHKVSSNTATRAACDKLTGLPPIIICELVPMCCSVSDFFDWEPPGVLQEIVYMLIVGFMLFICLLLNAYGISRKIRSWLSKKPPMPPERTNVDDDVDKERRRILNWSQQEIAEKNLVLDRVCKYYGKFLAVNQVSLCVSEGECFGLLGVNGAGKTTTFKMLTGDTNISLGNVYVQGRDLQENINEIYKRIGYCPQFDAVLENLSGRELLKIFCLLRGIRRKNIKPLSEDLAMSFGFLKHLDKKTKAYSGGNKRKLSAAIAVLGSPAVVYMDEPTTGMDPAARRQLWNIVCRIRDSGTSIVLTSHSMEECEALCTRLAIMVNGELMCMGSTQQLKNKFSKGFILKIKILPNLTVQKRGPLLNDGYSTPIPYDVRNVAMDSNLDSLRTSTASNENISPTPVPYKGSVADILPSTGNVIEIDNGMIAKQDNDKVKAFVQEKYPESVLQEECQGMLTFYIPLQGLKWSEIFGIIESHREELHVEDYSISQTTLEEIFLEFAKLQAADERHSKLREKCCG</sequence>
<dbReference type="FunCoup" id="B4L8N3">
    <property type="interactions" value="331"/>
</dbReference>
<evidence type="ECO:0000313" key="11">
    <source>
        <dbReference type="EMBL" id="EDW08008.2"/>
    </source>
</evidence>
<feature type="transmembrane region" description="Helical" evidence="9">
    <location>
        <begin position="352"/>
        <end position="374"/>
    </location>
</feature>
<dbReference type="Proteomes" id="UP000009192">
    <property type="component" value="Unassembled WGS sequence"/>
</dbReference>
<dbReference type="FunFam" id="3.40.50.300:FF:000298">
    <property type="entry name" value="ATP-binding cassette sub-family A member 12"/>
    <property type="match status" value="1"/>
</dbReference>
<evidence type="ECO:0000256" key="4">
    <source>
        <dbReference type="ARBA" id="ARBA00022737"/>
    </source>
</evidence>